<proteinExistence type="predicted"/>
<dbReference type="Proteomes" id="UP000838756">
    <property type="component" value="Unassembled WGS sequence"/>
</dbReference>
<gene>
    <name evidence="1" type="primary">jg27658</name>
    <name evidence="1" type="ORF">PAEG_LOCUS15780</name>
</gene>
<keyword evidence="2" id="KW-1185">Reference proteome</keyword>
<sequence length="88" mass="8933">MRRSTPIPTVDLEASERKLEQAVLLETAVAGVIAGGAQELANGAPGLVSGLVNGAAQSLLGGLQGQRSIRLDINRNSSGVVDRICGAP</sequence>
<comment type="caution">
    <text evidence="1">The sequence shown here is derived from an EMBL/GenBank/DDBJ whole genome shotgun (WGS) entry which is preliminary data.</text>
</comment>
<name>A0A8S4RMR9_9NEOP</name>
<protein>
    <submittedName>
        <fullName evidence="1">Jg27658 protein</fullName>
    </submittedName>
</protein>
<accession>A0A8S4RMR9</accession>
<organism evidence="1 2">
    <name type="scientific">Pararge aegeria aegeria</name>
    <dbReference type="NCBI Taxonomy" id="348720"/>
    <lineage>
        <taxon>Eukaryota</taxon>
        <taxon>Metazoa</taxon>
        <taxon>Ecdysozoa</taxon>
        <taxon>Arthropoda</taxon>
        <taxon>Hexapoda</taxon>
        <taxon>Insecta</taxon>
        <taxon>Pterygota</taxon>
        <taxon>Neoptera</taxon>
        <taxon>Endopterygota</taxon>
        <taxon>Lepidoptera</taxon>
        <taxon>Glossata</taxon>
        <taxon>Ditrysia</taxon>
        <taxon>Papilionoidea</taxon>
        <taxon>Nymphalidae</taxon>
        <taxon>Satyrinae</taxon>
        <taxon>Satyrini</taxon>
        <taxon>Parargina</taxon>
        <taxon>Pararge</taxon>
    </lineage>
</organism>
<evidence type="ECO:0000313" key="1">
    <source>
        <dbReference type="EMBL" id="CAH2238732.1"/>
    </source>
</evidence>
<dbReference type="EMBL" id="CAKXAJ010025388">
    <property type="protein sequence ID" value="CAH2238732.1"/>
    <property type="molecule type" value="Genomic_DNA"/>
</dbReference>
<reference evidence="1" key="1">
    <citation type="submission" date="2022-03" db="EMBL/GenBank/DDBJ databases">
        <authorList>
            <person name="Lindestad O."/>
        </authorList>
    </citation>
    <scope>NUCLEOTIDE SEQUENCE</scope>
</reference>
<evidence type="ECO:0000313" key="2">
    <source>
        <dbReference type="Proteomes" id="UP000838756"/>
    </source>
</evidence>
<dbReference type="AlphaFoldDB" id="A0A8S4RMR9"/>